<comment type="caution">
    <text evidence="4">The sequence shown here is derived from an EMBL/GenBank/DDBJ whole genome shotgun (WGS) entry which is preliminary data.</text>
</comment>
<dbReference type="STRING" id="1399147.P618_200445"/>
<dbReference type="OrthoDB" id="8429573at2"/>
<feature type="domain" description="Phage tail tape measure protein" evidence="3">
    <location>
        <begin position="218"/>
        <end position="418"/>
    </location>
</feature>
<sequence>MTAVHTLSVVIGAALKGNFSATMSSGISQLGRLGQAIKQLDASGKTVGKFQQLHRDTLLAKRGWLDAEKQVKSLAMQMAATANPSKALVTEFERSKTAALKAKTAYLQKREALHNLDNEIRKSGQDIQNLISQQTKLGASLQKLKGHYVALDRIMQKRQGVLAQRANLRGQLFDAVALGAALGAPIKAAIDFESAMADVRKVVNFDTPDGLQKLGETLKIMSREIPLSASGLTQIAASGGQLGIAAKDLAAFTNVVAKMATAFDMSAEEAGDAMAKLANVYQIPITEMSKLGDAINHLSDNTAAKAKDMVPALNRIGGIARQFGLTPVQASALAGSFISLGKAPEKAGTAINAMLSKLQTAGKQGKKFQEALRQMGISAKQLEKDIGQDAQGALIKFLEAMEKMDKQTRSGILFDLFGMEYQDDVALLVGSLNEYKKAVSMINDETKFAGSMQREFANRANTTANNLQLLKNGLAEVGMDLGSALLPPLNALVKVLRTATTQMAGFAEAHPILTKLIMGVTAALIGGKIAAIAIGYAWTFIQGGALALATAWRALLITITLVKAGFIGVNSALLITAVRMGALAFGGALQALGASFMALASRVFPAVIAGFRALTVAMMSNPVGAIVGGIAIAATLVVTNWESVKSFFITIWEPIKPVWEAFGNWLNRFWEKIKKPFKAGGGFWEKMWGKKKYQRSPFLLCNQSVMRLNNPYHLHKKPLKITPKTIVLISMFKLHPIKTQKKSQMKSCVVLRRNHAGPYMILWGHYHDACPWTLPILIKHQCLSKFKAQQRISLAFY</sequence>
<dbReference type="NCBIfam" id="TIGR01760">
    <property type="entry name" value="tape_meas_TP901"/>
    <property type="match status" value="1"/>
</dbReference>
<reference evidence="4 5" key="1">
    <citation type="journal article" date="2014" name="FEMS Microbiol. Lett.">
        <title>Draft genome sequences of three Holospora species (Holospora obtusa, Holospora undulata, and Holospora elegans), endonuclear symbiotic bacteria of the ciliate Paramecium caudatum.</title>
        <authorList>
            <person name="Dohra H."/>
            <person name="Tanaka K."/>
            <person name="Suzuki T."/>
            <person name="Fujishima M."/>
            <person name="Suzuki H."/>
        </authorList>
    </citation>
    <scope>NUCLEOTIDE SEQUENCE [LARGE SCALE GENOMIC DNA]</scope>
    <source>
        <strain evidence="4 5">F1</strain>
    </source>
</reference>
<accession>W6TER2</accession>
<evidence type="ECO:0000256" key="1">
    <source>
        <dbReference type="ARBA" id="ARBA00022612"/>
    </source>
</evidence>
<dbReference type="RefSeq" id="WP_021827494.1">
    <property type="nucleotide sequence ID" value="NZ_AWTR02000048.1"/>
</dbReference>
<evidence type="ECO:0000256" key="2">
    <source>
        <dbReference type="SAM" id="Phobius"/>
    </source>
</evidence>
<dbReference type="eggNOG" id="COG5283">
    <property type="taxonomic scope" value="Bacteria"/>
</dbReference>
<proteinExistence type="predicted"/>
<dbReference type="AlphaFoldDB" id="W6TER2"/>
<dbReference type="EMBL" id="AWTR02000048">
    <property type="protein sequence ID" value="ETZ07381.1"/>
    <property type="molecule type" value="Genomic_DNA"/>
</dbReference>
<dbReference type="PANTHER" id="PTHR37813:SF1">
    <property type="entry name" value="FELS-2 PROPHAGE PROTEIN"/>
    <property type="match status" value="1"/>
</dbReference>
<feature type="transmembrane region" description="Helical" evidence="2">
    <location>
        <begin position="551"/>
        <end position="575"/>
    </location>
</feature>
<dbReference type="Pfam" id="PF10145">
    <property type="entry name" value="PhageMin_Tail"/>
    <property type="match status" value="1"/>
</dbReference>
<name>W6TER2_HOLOB</name>
<dbReference type="PANTHER" id="PTHR37813">
    <property type="entry name" value="FELS-2 PROPHAGE PROTEIN"/>
    <property type="match status" value="1"/>
</dbReference>
<dbReference type="InterPro" id="IPR010090">
    <property type="entry name" value="Phage_tape_meas"/>
</dbReference>
<keyword evidence="1" id="KW-1188">Viral release from host cell</keyword>
<dbReference type="Proteomes" id="UP000019112">
    <property type="component" value="Unassembled WGS sequence"/>
</dbReference>
<feature type="transmembrane region" description="Helical" evidence="2">
    <location>
        <begin position="587"/>
        <end position="611"/>
    </location>
</feature>
<gene>
    <name evidence="4" type="ORF">P618_200445</name>
</gene>
<evidence type="ECO:0000313" key="5">
    <source>
        <dbReference type="Proteomes" id="UP000019112"/>
    </source>
</evidence>
<keyword evidence="2" id="KW-0812">Transmembrane</keyword>
<keyword evidence="2" id="KW-1133">Transmembrane helix</keyword>
<evidence type="ECO:0000259" key="3">
    <source>
        <dbReference type="Pfam" id="PF10145"/>
    </source>
</evidence>
<protein>
    <submittedName>
        <fullName evidence="4">Phage tail tape measure protein, TP901 family, core region</fullName>
    </submittedName>
</protein>
<keyword evidence="5" id="KW-1185">Reference proteome</keyword>
<organism evidence="4 5">
    <name type="scientific">Holospora obtusa F1</name>
    <dbReference type="NCBI Taxonomy" id="1399147"/>
    <lineage>
        <taxon>Bacteria</taxon>
        <taxon>Pseudomonadati</taxon>
        <taxon>Pseudomonadota</taxon>
        <taxon>Alphaproteobacteria</taxon>
        <taxon>Holosporales</taxon>
        <taxon>Holosporaceae</taxon>
        <taxon>Holospora</taxon>
    </lineage>
</organism>
<feature type="transmembrane region" description="Helical" evidence="2">
    <location>
        <begin position="623"/>
        <end position="641"/>
    </location>
</feature>
<evidence type="ECO:0000313" key="4">
    <source>
        <dbReference type="EMBL" id="ETZ07381.1"/>
    </source>
</evidence>
<feature type="transmembrane region" description="Helical" evidence="2">
    <location>
        <begin position="516"/>
        <end position="539"/>
    </location>
</feature>
<keyword evidence="2" id="KW-0472">Membrane</keyword>